<evidence type="ECO:0000313" key="3">
    <source>
        <dbReference type="Proteomes" id="UP000029482"/>
    </source>
</evidence>
<dbReference type="HOGENOM" id="CLU_209888_0_0_11"/>
<reference evidence="3" key="1">
    <citation type="journal article" date="2015" name="J. Biotechnol.">
        <title>Complete genome sequence of the actinobacterium Streptomyces glaucescens GLA.O (DSM 40922) consisting of a linear chromosome and one linear plasmid.</title>
        <authorList>
            <person name="Ortseifen V."/>
            <person name="Winkler A."/>
            <person name="Albersmeier A."/>
            <person name="Wendler S."/>
            <person name="Puhler A."/>
            <person name="Kalinowski J."/>
            <person name="Ruckert C."/>
        </authorList>
    </citation>
    <scope>NUCLEOTIDE SEQUENCE [LARGE SCALE GENOMIC DNA]</scope>
    <source>
        <strain evidence="3">DSM 40922 / GLA O</strain>
    </source>
</reference>
<dbReference type="Proteomes" id="UP000029482">
    <property type="component" value="Chromosome"/>
</dbReference>
<keyword evidence="1" id="KW-0812">Transmembrane</keyword>
<dbReference type="AlphaFoldDB" id="A0A089XI00"/>
<dbReference type="STRING" id="1907.SGLAU_28125"/>
<keyword evidence="1" id="KW-0472">Membrane</keyword>
<accession>A0A089XI00</accession>
<dbReference type="NCBIfam" id="NF046122">
    <property type="entry name" value="morpho_MmpA"/>
    <property type="match status" value="1"/>
</dbReference>
<dbReference type="EMBL" id="CP009438">
    <property type="protein sequence ID" value="AIS01562.1"/>
    <property type="molecule type" value="Genomic_DNA"/>
</dbReference>
<name>A0A089XI00_STRGA</name>
<evidence type="ECO:0000313" key="2">
    <source>
        <dbReference type="EMBL" id="AIS01562.1"/>
    </source>
</evidence>
<dbReference type="RefSeq" id="WP_099052864.1">
    <property type="nucleotide sequence ID" value="NZ_CP009438.1"/>
</dbReference>
<keyword evidence="1" id="KW-1133">Transmembrane helix</keyword>
<dbReference type="KEGG" id="sgu:SGLAU_28125"/>
<keyword evidence="3" id="KW-1185">Reference proteome</keyword>
<feature type="transmembrane region" description="Helical" evidence="1">
    <location>
        <begin position="20"/>
        <end position="44"/>
    </location>
</feature>
<organism evidence="2 3">
    <name type="scientific">Streptomyces glaucescens</name>
    <dbReference type="NCBI Taxonomy" id="1907"/>
    <lineage>
        <taxon>Bacteria</taxon>
        <taxon>Bacillati</taxon>
        <taxon>Actinomycetota</taxon>
        <taxon>Actinomycetes</taxon>
        <taxon>Kitasatosporales</taxon>
        <taxon>Streptomycetaceae</taxon>
        <taxon>Streptomyces</taxon>
    </lineage>
</organism>
<evidence type="ECO:0000256" key="1">
    <source>
        <dbReference type="SAM" id="Phobius"/>
    </source>
</evidence>
<dbReference type="InterPro" id="IPR059130">
    <property type="entry name" value="MmpA_put"/>
</dbReference>
<gene>
    <name evidence="2" type="ORF">SGLAU_28125</name>
</gene>
<proteinExistence type="predicted"/>
<sequence length="48" mass="5237">MTSHRAPEPLTDPHRPVERAVTAALVLATLAGLAWIAGMIYTVLEWPL</sequence>
<dbReference type="eggNOG" id="ENOG50321VR">
    <property type="taxonomic scope" value="Bacteria"/>
</dbReference>
<protein>
    <submittedName>
        <fullName evidence="2">Putative membrane protein</fullName>
    </submittedName>
</protein>